<keyword evidence="4" id="KW-1185">Reference proteome</keyword>
<feature type="non-terminal residue" evidence="3">
    <location>
        <position position="1"/>
    </location>
</feature>
<dbReference type="Proteomes" id="UP000054018">
    <property type="component" value="Unassembled WGS sequence"/>
</dbReference>
<gene>
    <name evidence="3" type="ORF">PISMIDRAFT_646382</name>
</gene>
<dbReference type="STRING" id="765257.A0A0C9YGX0"/>
<dbReference type="EMBL" id="KN833718">
    <property type="protein sequence ID" value="KIK24200.1"/>
    <property type="molecule type" value="Genomic_DNA"/>
</dbReference>
<evidence type="ECO:0000259" key="2">
    <source>
        <dbReference type="Pfam" id="PF02889"/>
    </source>
</evidence>
<keyword evidence="1" id="KW-0812">Transmembrane</keyword>
<reference evidence="4" key="2">
    <citation type="submission" date="2015-01" db="EMBL/GenBank/DDBJ databases">
        <title>Evolutionary Origins and Diversification of the Mycorrhizal Mutualists.</title>
        <authorList>
            <consortium name="DOE Joint Genome Institute"/>
            <consortium name="Mycorrhizal Genomics Consortium"/>
            <person name="Kohler A."/>
            <person name="Kuo A."/>
            <person name="Nagy L.G."/>
            <person name="Floudas D."/>
            <person name="Copeland A."/>
            <person name="Barry K.W."/>
            <person name="Cichocki N."/>
            <person name="Veneault-Fourrey C."/>
            <person name="LaButti K."/>
            <person name="Lindquist E.A."/>
            <person name="Lipzen A."/>
            <person name="Lundell T."/>
            <person name="Morin E."/>
            <person name="Murat C."/>
            <person name="Riley R."/>
            <person name="Ohm R."/>
            <person name="Sun H."/>
            <person name="Tunlid A."/>
            <person name="Henrissat B."/>
            <person name="Grigoriev I.V."/>
            <person name="Hibbett D.S."/>
            <person name="Martin F."/>
        </authorList>
    </citation>
    <scope>NUCLEOTIDE SEQUENCE [LARGE SCALE GENOMIC DNA]</scope>
    <source>
        <strain evidence="4">441</strain>
    </source>
</reference>
<accession>A0A0C9YGX0</accession>
<dbReference type="OrthoDB" id="5575at2759"/>
<dbReference type="HOGENOM" id="CLU_2819598_0_0_1"/>
<organism evidence="3 4">
    <name type="scientific">Pisolithus microcarpus 441</name>
    <dbReference type="NCBI Taxonomy" id="765257"/>
    <lineage>
        <taxon>Eukaryota</taxon>
        <taxon>Fungi</taxon>
        <taxon>Dikarya</taxon>
        <taxon>Basidiomycota</taxon>
        <taxon>Agaricomycotina</taxon>
        <taxon>Agaricomycetes</taxon>
        <taxon>Agaricomycetidae</taxon>
        <taxon>Boletales</taxon>
        <taxon>Sclerodermatineae</taxon>
        <taxon>Pisolithaceae</taxon>
        <taxon>Pisolithus</taxon>
    </lineage>
</organism>
<evidence type="ECO:0000313" key="4">
    <source>
        <dbReference type="Proteomes" id="UP000054018"/>
    </source>
</evidence>
<dbReference type="AlphaFoldDB" id="A0A0C9YGX0"/>
<feature type="domain" description="SEC63" evidence="2">
    <location>
        <begin position="2"/>
        <end position="42"/>
    </location>
</feature>
<dbReference type="InterPro" id="IPR004179">
    <property type="entry name" value="Sec63-dom"/>
</dbReference>
<sequence length="67" mass="7636">QAQVQPIVHLLICIDLTIIPDFHWDEKIHGTVEAFCIMVGMLTVKLSYSMTLLFSVNITQRMSTTSR</sequence>
<keyword evidence="1" id="KW-1133">Transmembrane helix</keyword>
<dbReference type="InterPro" id="IPR035892">
    <property type="entry name" value="C2_domain_sf"/>
</dbReference>
<dbReference type="Gene3D" id="2.60.40.150">
    <property type="entry name" value="C2 domain"/>
    <property type="match status" value="1"/>
</dbReference>
<evidence type="ECO:0000313" key="3">
    <source>
        <dbReference type="EMBL" id="KIK24200.1"/>
    </source>
</evidence>
<feature type="transmembrane region" description="Helical" evidence="1">
    <location>
        <begin position="32"/>
        <end position="58"/>
    </location>
</feature>
<name>A0A0C9YGX0_9AGAM</name>
<keyword evidence="1" id="KW-0472">Membrane</keyword>
<reference evidence="3 4" key="1">
    <citation type="submission" date="2014-04" db="EMBL/GenBank/DDBJ databases">
        <authorList>
            <consortium name="DOE Joint Genome Institute"/>
            <person name="Kuo A."/>
            <person name="Kohler A."/>
            <person name="Costa M.D."/>
            <person name="Nagy L.G."/>
            <person name="Floudas D."/>
            <person name="Copeland A."/>
            <person name="Barry K.W."/>
            <person name="Cichocki N."/>
            <person name="Veneault-Fourrey C."/>
            <person name="LaButti K."/>
            <person name="Lindquist E.A."/>
            <person name="Lipzen A."/>
            <person name="Lundell T."/>
            <person name="Morin E."/>
            <person name="Murat C."/>
            <person name="Sun H."/>
            <person name="Tunlid A."/>
            <person name="Henrissat B."/>
            <person name="Grigoriev I.V."/>
            <person name="Hibbett D.S."/>
            <person name="Martin F."/>
            <person name="Nordberg H.P."/>
            <person name="Cantor M.N."/>
            <person name="Hua S.X."/>
        </authorList>
    </citation>
    <scope>NUCLEOTIDE SEQUENCE [LARGE SCALE GENOMIC DNA]</scope>
    <source>
        <strain evidence="3 4">441</strain>
    </source>
</reference>
<protein>
    <recommendedName>
        <fullName evidence="2">SEC63 domain-containing protein</fullName>
    </recommendedName>
</protein>
<evidence type="ECO:0000256" key="1">
    <source>
        <dbReference type="SAM" id="Phobius"/>
    </source>
</evidence>
<dbReference type="Pfam" id="PF02889">
    <property type="entry name" value="Sec63"/>
    <property type="match status" value="1"/>
</dbReference>
<proteinExistence type="predicted"/>